<dbReference type="InterPro" id="IPR019405">
    <property type="entry name" value="Lactonase_7-beta_prop"/>
</dbReference>
<proteinExistence type="inferred from homology"/>
<dbReference type="Proteomes" id="UP000500741">
    <property type="component" value="Chromosome"/>
</dbReference>
<dbReference type="InterPro" id="IPR015943">
    <property type="entry name" value="WD40/YVTN_repeat-like_dom_sf"/>
</dbReference>
<organism evidence="2 3">
    <name type="scientific">Weissella coleopterorum</name>
    <dbReference type="NCBI Taxonomy" id="2714949"/>
    <lineage>
        <taxon>Bacteria</taxon>
        <taxon>Bacillati</taxon>
        <taxon>Bacillota</taxon>
        <taxon>Bacilli</taxon>
        <taxon>Lactobacillales</taxon>
        <taxon>Lactobacillaceae</taxon>
        <taxon>Weissella</taxon>
    </lineage>
</organism>
<dbReference type="AlphaFoldDB" id="A0A6G8B150"/>
<reference evidence="2 3" key="1">
    <citation type="submission" date="2020-03" db="EMBL/GenBank/DDBJ databases">
        <title>Weissella sp. nov., isolated from Cybister lewisianus.</title>
        <authorList>
            <person name="Hyun D.-W."/>
            <person name="Bae J.-W."/>
        </authorList>
    </citation>
    <scope>NUCLEOTIDE SEQUENCE [LARGE SCALE GENOMIC DNA]</scope>
    <source>
        <strain evidence="2 3">HDW19</strain>
    </source>
</reference>
<dbReference type="RefSeq" id="WP_166011104.1">
    <property type="nucleotide sequence ID" value="NZ_CP049888.1"/>
</dbReference>
<dbReference type="InterPro" id="IPR011048">
    <property type="entry name" value="Haem_d1_sf"/>
</dbReference>
<evidence type="ECO:0000256" key="1">
    <source>
        <dbReference type="ARBA" id="ARBA00005564"/>
    </source>
</evidence>
<name>A0A6G8B150_9LACO</name>
<evidence type="ECO:0000313" key="3">
    <source>
        <dbReference type="Proteomes" id="UP000500741"/>
    </source>
</evidence>
<dbReference type="EMBL" id="CP049888">
    <property type="protein sequence ID" value="QIL50976.1"/>
    <property type="molecule type" value="Genomic_DNA"/>
</dbReference>
<sequence length="336" mass="36933">MKSETVFFGTYTRRISEGLYQAKLIDGQLIDARLVSVLGSPTYTKVAKDDVIYTVDKIDDEGGIAVVNSKTGDIKQIVVTPGASPAYLGMDVQRGFLFSGNYHRGTVEVFRIDQDGKLSLVDKFQNTGNGPLPEQTSSHIHFANLTPDQRLVVVDLGTDEVLVFDLSANGQLTNKTVFKTEAGFGPRHIRFSPDGQTAYLLGELSSKLLILDYKAGKFQLKQTLATIPDDWTMHNGAAAIRVSQDGNFVYVSNRGHNSVAVFDVAGEMAKLIQIISTEGDFPRDMALNADDGYLIVANQKTDNVSVFKRDARTGKLKLQQKDFMIPEGVRVEFSPK</sequence>
<protein>
    <submittedName>
        <fullName evidence="2">Lactonase family protein</fullName>
    </submittedName>
</protein>
<dbReference type="InterPro" id="IPR050282">
    <property type="entry name" value="Cycloisomerase_2"/>
</dbReference>
<comment type="similarity">
    <text evidence="1">Belongs to the cycloisomerase 2 family.</text>
</comment>
<dbReference type="KEGG" id="wco:G7084_06480"/>
<dbReference type="PANTHER" id="PTHR30344">
    <property type="entry name" value="6-PHOSPHOGLUCONOLACTONASE-RELATED"/>
    <property type="match status" value="1"/>
</dbReference>
<dbReference type="Gene3D" id="2.130.10.10">
    <property type="entry name" value="YVTN repeat-like/Quinoprotein amine dehydrogenase"/>
    <property type="match status" value="1"/>
</dbReference>
<dbReference type="GO" id="GO:0017057">
    <property type="term" value="F:6-phosphogluconolactonase activity"/>
    <property type="evidence" value="ECO:0007669"/>
    <property type="project" value="TreeGrafter"/>
</dbReference>
<dbReference type="SUPFAM" id="SSF51004">
    <property type="entry name" value="C-terminal (heme d1) domain of cytochrome cd1-nitrite reductase"/>
    <property type="match status" value="1"/>
</dbReference>
<accession>A0A6G8B150</accession>
<evidence type="ECO:0000313" key="2">
    <source>
        <dbReference type="EMBL" id="QIL50976.1"/>
    </source>
</evidence>
<keyword evidence="3" id="KW-1185">Reference proteome</keyword>
<dbReference type="Pfam" id="PF10282">
    <property type="entry name" value="Lactonase"/>
    <property type="match status" value="1"/>
</dbReference>
<gene>
    <name evidence="2" type="ORF">G7084_06480</name>
</gene>
<dbReference type="GO" id="GO:0005829">
    <property type="term" value="C:cytosol"/>
    <property type="evidence" value="ECO:0007669"/>
    <property type="project" value="TreeGrafter"/>
</dbReference>
<dbReference type="PANTHER" id="PTHR30344:SF1">
    <property type="entry name" value="6-PHOSPHOGLUCONOLACTONASE"/>
    <property type="match status" value="1"/>
</dbReference>